<proteinExistence type="predicted"/>
<keyword evidence="1" id="KW-1133">Transmembrane helix</keyword>
<organism evidence="2 3">
    <name type="scientific">Bifidobacterium breve DSM 20213 = JCM 1192</name>
    <dbReference type="NCBI Taxonomy" id="518634"/>
    <lineage>
        <taxon>Bacteria</taxon>
        <taxon>Bacillati</taxon>
        <taxon>Actinomycetota</taxon>
        <taxon>Actinomycetes</taxon>
        <taxon>Bifidobacteriales</taxon>
        <taxon>Bifidobacteriaceae</taxon>
        <taxon>Bifidobacterium</taxon>
    </lineage>
</organism>
<keyword evidence="1" id="KW-0472">Membrane</keyword>
<sequence length="52" mass="5752">MWWGSQNIFKFIMMTCVIICSPHSIIPAMHLDFDGNGAPYIFLGTNGTVDGC</sequence>
<reference evidence="2 3" key="1">
    <citation type="submission" date="2010-02" db="EMBL/GenBank/DDBJ databases">
        <authorList>
            <person name="Weinstock G."/>
            <person name="Sodergren E."/>
            <person name="Clifton S."/>
            <person name="Fulton L."/>
            <person name="Fulton B."/>
            <person name="Courtney L."/>
            <person name="Fronick C."/>
            <person name="Harrison M."/>
            <person name="Strong C."/>
            <person name="Farmer C."/>
            <person name="Delahaunty K."/>
            <person name="Markovic C."/>
            <person name="Hall O."/>
            <person name="Minx P."/>
            <person name="Tomlinson C."/>
            <person name="Mitreva M."/>
            <person name="Nelson J."/>
            <person name="Hou S."/>
            <person name="Wollam A."/>
            <person name="Pepin K.H."/>
            <person name="Johnson M."/>
            <person name="Bhonagiri V."/>
            <person name="Zhang X."/>
            <person name="Suruliraj S."/>
            <person name="Warren W."/>
            <person name="Chinwalla A."/>
            <person name="Mardis E.R."/>
            <person name="Wilson R.K."/>
        </authorList>
    </citation>
    <scope>NUCLEOTIDE SEQUENCE [LARGE SCALE GENOMIC DNA]</scope>
    <source>
        <strain evidence="2 3">DSM 20213</strain>
    </source>
</reference>
<keyword evidence="1" id="KW-0812">Transmembrane</keyword>
<dbReference type="HOGENOM" id="CLU_3077237_0_0_11"/>
<comment type="caution">
    <text evidence="2">The sequence shown here is derived from an EMBL/GenBank/DDBJ whole genome shotgun (WGS) entry which is preliminary data.</text>
</comment>
<evidence type="ECO:0000256" key="1">
    <source>
        <dbReference type="SAM" id="Phobius"/>
    </source>
</evidence>
<name>D4BSH9_BIFBR</name>
<accession>D4BSH9</accession>
<dbReference type="Proteomes" id="UP000003191">
    <property type="component" value="Unassembled WGS sequence"/>
</dbReference>
<keyword evidence="3" id="KW-1185">Reference proteome</keyword>
<gene>
    <name evidence="2" type="ORF">BIFBRE_05071</name>
</gene>
<evidence type="ECO:0000313" key="3">
    <source>
        <dbReference type="Proteomes" id="UP000003191"/>
    </source>
</evidence>
<evidence type="ECO:0000313" key="2">
    <source>
        <dbReference type="EMBL" id="EFE88081.1"/>
    </source>
</evidence>
<feature type="transmembrane region" description="Helical" evidence="1">
    <location>
        <begin position="7"/>
        <end position="26"/>
    </location>
</feature>
<dbReference type="AlphaFoldDB" id="D4BSH9"/>
<dbReference type="EMBL" id="ACCG02000031">
    <property type="protein sequence ID" value="EFE88081.1"/>
    <property type="molecule type" value="Genomic_DNA"/>
</dbReference>
<protein>
    <submittedName>
        <fullName evidence="2">Uncharacterized protein</fullName>
    </submittedName>
</protein>